<evidence type="ECO:0000313" key="3">
    <source>
        <dbReference type="EMBL" id="QNO54204.1"/>
    </source>
</evidence>
<dbReference type="Pfam" id="PF11824">
    <property type="entry name" value="DUF3344"/>
    <property type="match status" value="1"/>
</dbReference>
<dbReference type="Gene3D" id="2.60.40.10">
    <property type="entry name" value="Immunoglobulins"/>
    <property type="match status" value="1"/>
</dbReference>
<evidence type="ECO:0000259" key="2">
    <source>
        <dbReference type="Pfam" id="PF11824"/>
    </source>
</evidence>
<evidence type="ECO:0000259" key="1">
    <source>
        <dbReference type="Pfam" id="PF07705"/>
    </source>
</evidence>
<dbReference type="Pfam" id="PF07705">
    <property type="entry name" value="CARDB"/>
    <property type="match status" value="1"/>
</dbReference>
<dbReference type="AlphaFoldDB" id="A0A7G9Z1S0"/>
<feature type="domain" description="CARDB" evidence="1">
    <location>
        <begin position="47"/>
        <end position="154"/>
    </location>
</feature>
<dbReference type="EMBL" id="MT631572">
    <property type="protein sequence ID" value="QNO54204.1"/>
    <property type="molecule type" value="Genomic_DNA"/>
</dbReference>
<name>A0A7G9Z1S0_9EURY</name>
<feature type="domain" description="DUF3344" evidence="2">
    <location>
        <begin position="189"/>
        <end position="464"/>
    </location>
</feature>
<protein>
    <submittedName>
        <fullName evidence="3">Uncharacterized protein</fullName>
    </submittedName>
</protein>
<sequence length="467" mass="50611">MNIQKTAALFAIALLALVALVGSAQALLPDLGVSRIIINPGDTRGEEIVRAYVNESNNISAVVYNNGSTDAGAFEVCFEVIGFEMGRENVSGLSAGSNKTVSFDWAPYCGKYAVMPYYLVMPGFPAQSQSTTISMTVDCNEKIDESDETNNMLSMVVPAIQNYSGYDVIGGVVNNGYKSKNFDCNTTEEPLTLFEYDAINRGGIAYNVSGTKITLEPTNTSTRVHHIEIPEGATVKKARLYLYWYDAWGNYKTYPTGCLANLSVDMSGTEFMPVEYNDQKGFGNYQSPKGTYAYNVTSEVTGSGDYTVIVKNIDPNNKTTLLGEMLYVVYEGSAGTKIQLWTLEGNDYLMAADGTHGSYNYCVSPEEATATVAFPGTIDLANVTNATLITVVAQGRTTGMDMLFNHNIVKTDAWDVDSEAYQESKICVESVDVKSNLLTSGNSMGFQDTGADGMQASNAFLIVEYKG</sequence>
<dbReference type="InterPro" id="IPR013783">
    <property type="entry name" value="Ig-like_fold"/>
</dbReference>
<gene>
    <name evidence="3" type="ORF">IEMLPNFH_00005</name>
</gene>
<dbReference type="InterPro" id="IPR021779">
    <property type="entry name" value="DUF3344"/>
</dbReference>
<organism evidence="3">
    <name type="scientific">Candidatus Methanophaga sp. ANME-1 ERB7</name>
    <dbReference type="NCBI Taxonomy" id="2759913"/>
    <lineage>
        <taxon>Archaea</taxon>
        <taxon>Methanobacteriati</taxon>
        <taxon>Methanobacteriota</taxon>
        <taxon>Stenosarchaea group</taxon>
        <taxon>Methanomicrobia</taxon>
        <taxon>Candidatus Methanophagales</taxon>
        <taxon>Candidatus Methanophagaceae</taxon>
        <taxon>Candidatus Methanophaga</taxon>
    </lineage>
</organism>
<proteinExistence type="predicted"/>
<reference evidence="3" key="1">
    <citation type="submission" date="2020-06" db="EMBL/GenBank/DDBJ databases">
        <title>Unique genomic features of the anaerobic methanotrophic archaea.</title>
        <authorList>
            <person name="Chadwick G.L."/>
            <person name="Skennerton C.T."/>
            <person name="Laso-Perez R."/>
            <person name="Leu A.O."/>
            <person name="Speth D.R."/>
            <person name="Yu H."/>
            <person name="Morgan-Lang C."/>
            <person name="Hatzenpichler R."/>
            <person name="Goudeau D."/>
            <person name="Malmstrom R."/>
            <person name="Brazelton W.J."/>
            <person name="Woyke T."/>
            <person name="Hallam S.J."/>
            <person name="Tyson G.W."/>
            <person name="Wegener G."/>
            <person name="Boetius A."/>
            <person name="Orphan V."/>
        </authorList>
    </citation>
    <scope>NUCLEOTIDE SEQUENCE</scope>
</reference>
<dbReference type="InterPro" id="IPR011635">
    <property type="entry name" value="CARDB"/>
</dbReference>
<accession>A0A7G9Z1S0</accession>